<gene>
    <name evidence="1" type="ORF">SPELUC_LOCUS9253</name>
</gene>
<reference evidence="1" key="1">
    <citation type="submission" date="2021-06" db="EMBL/GenBank/DDBJ databases">
        <authorList>
            <person name="Kallberg Y."/>
            <person name="Tangrot J."/>
            <person name="Rosling A."/>
        </authorList>
    </citation>
    <scope>NUCLEOTIDE SEQUENCE</scope>
    <source>
        <strain evidence="1">28 12/20/2015</strain>
    </source>
</reference>
<organism evidence="1 2">
    <name type="scientific">Cetraspora pellucida</name>
    <dbReference type="NCBI Taxonomy" id="1433469"/>
    <lineage>
        <taxon>Eukaryota</taxon>
        <taxon>Fungi</taxon>
        <taxon>Fungi incertae sedis</taxon>
        <taxon>Mucoromycota</taxon>
        <taxon>Glomeromycotina</taxon>
        <taxon>Glomeromycetes</taxon>
        <taxon>Diversisporales</taxon>
        <taxon>Gigasporaceae</taxon>
        <taxon>Cetraspora</taxon>
    </lineage>
</organism>
<protein>
    <submittedName>
        <fullName evidence="1">2672_t:CDS:1</fullName>
    </submittedName>
</protein>
<proteinExistence type="predicted"/>
<dbReference type="EMBL" id="CAJVPW010015266">
    <property type="protein sequence ID" value="CAG8660479.1"/>
    <property type="molecule type" value="Genomic_DNA"/>
</dbReference>
<sequence length="99" mass="11529">NDPKNSTNIKNRKSTFSLEIQELKKLASPSKLIEVKVNKGKQKECTLKEVELSDHNEDNTDKLFNKIEYKSEKLEEIKSFASDNFLIDDEELKELENKI</sequence>
<feature type="non-terminal residue" evidence="1">
    <location>
        <position position="99"/>
    </location>
</feature>
<feature type="non-terminal residue" evidence="1">
    <location>
        <position position="1"/>
    </location>
</feature>
<evidence type="ECO:0000313" key="1">
    <source>
        <dbReference type="EMBL" id="CAG8660479.1"/>
    </source>
</evidence>
<accession>A0ACA9NK31</accession>
<name>A0ACA9NK31_9GLOM</name>
<comment type="caution">
    <text evidence="1">The sequence shown here is derived from an EMBL/GenBank/DDBJ whole genome shotgun (WGS) entry which is preliminary data.</text>
</comment>
<dbReference type="Proteomes" id="UP000789366">
    <property type="component" value="Unassembled WGS sequence"/>
</dbReference>
<keyword evidence="2" id="KW-1185">Reference proteome</keyword>
<evidence type="ECO:0000313" key="2">
    <source>
        <dbReference type="Proteomes" id="UP000789366"/>
    </source>
</evidence>